<accession>A0A3M7Q4Q4</accession>
<sequence>MLYDLFLVNEDLNLSPIDKLKYNIVYLKGLNFTKFYQKLFNSLRNAHSGPLIKALKIFTFPKKI</sequence>
<evidence type="ECO:0000313" key="2">
    <source>
        <dbReference type="Proteomes" id="UP000276133"/>
    </source>
</evidence>
<name>A0A3M7Q4Q4_BRAPC</name>
<proteinExistence type="predicted"/>
<organism evidence="1 2">
    <name type="scientific">Brachionus plicatilis</name>
    <name type="common">Marine rotifer</name>
    <name type="synonym">Brachionus muelleri</name>
    <dbReference type="NCBI Taxonomy" id="10195"/>
    <lineage>
        <taxon>Eukaryota</taxon>
        <taxon>Metazoa</taxon>
        <taxon>Spiralia</taxon>
        <taxon>Gnathifera</taxon>
        <taxon>Rotifera</taxon>
        <taxon>Eurotatoria</taxon>
        <taxon>Monogononta</taxon>
        <taxon>Pseudotrocha</taxon>
        <taxon>Ploima</taxon>
        <taxon>Brachionidae</taxon>
        <taxon>Brachionus</taxon>
    </lineage>
</organism>
<comment type="caution">
    <text evidence="1">The sequence shown here is derived from an EMBL/GenBank/DDBJ whole genome shotgun (WGS) entry which is preliminary data.</text>
</comment>
<reference evidence="1 2" key="1">
    <citation type="journal article" date="2018" name="Sci. Rep.">
        <title>Genomic signatures of local adaptation to the degree of environmental predictability in rotifers.</title>
        <authorList>
            <person name="Franch-Gras L."/>
            <person name="Hahn C."/>
            <person name="Garcia-Roger E.M."/>
            <person name="Carmona M.J."/>
            <person name="Serra M."/>
            <person name="Gomez A."/>
        </authorList>
    </citation>
    <scope>NUCLEOTIDE SEQUENCE [LARGE SCALE GENOMIC DNA]</scope>
    <source>
        <strain evidence="1">HYR1</strain>
    </source>
</reference>
<keyword evidence="2" id="KW-1185">Reference proteome</keyword>
<dbReference type="EMBL" id="REGN01007418">
    <property type="protein sequence ID" value="RNA06370.1"/>
    <property type="molecule type" value="Genomic_DNA"/>
</dbReference>
<gene>
    <name evidence="1" type="ORF">BpHYR1_039801</name>
</gene>
<evidence type="ECO:0000313" key="1">
    <source>
        <dbReference type="EMBL" id="RNA06370.1"/>
    </source>
</evidence>
<protein>
    <submittedName>
        <fullName evidence="1">Uncharacterized protein</fullName>
    </submittedName>
</protein>
<dbReference type="Proteomes" id="UP000276133">
    <property type="component" value="Unassembled WGS sequence"/>
</dbReference>
<dbReference type="AlphaFoldDB" id="A0A3M7Q4Q4"/>